<feature type="domain" description="NXPE C-terminal" evidence="13">
    <location>
        <begin position="1273"/>
        <end position="1497"/>
    </location>
</feature>
<evidence type="ECO:0000256" key="10">
    <source>
        <dbReference type="ARBA" id="ARBA00076677"/>
    </source>
</evidence>
<feature type="region of interest" description="Disordered" evidence="12">
    <location>
        <begin position="703"/>
        <end position="760"/>
    </location>
</feature>
<dbReference type="PANTHER" id="PTHR16165">
    <property type="entry name" value="NXPE FAMILY MEMBER"/>
    <property type="match status" value="1"/>
</dbReference>
<evidence type="ECO:0000256" key="3">
    <source>
        <dbReference type="ARBA" id="ARBA00022490"/>
    </source>
</evidence>
<sequence>MAAACAAAALPPGEGSVVNWSGQGLQKLSPNLPCEADIHTLILDKNQIIKLENLEKCKRLVQLSVANNRLVRMMGVAKLTQLRVLNLPHNSIGYVEGLKELVHLEWLNLAGNNLKAMEQINTCTSLQHLDLSDNNIPQIGDLSKLVSLKTLLLHGNIITSLRMAPAYLPRCLAILSLAENEIRDLNEVSFLASLTELEQLSIMNNPCVMATPSIPGFDYRPYIVSWCLSLRVLDGYMISQKESLKAEWLYSQGKGRAYRPGQHIQLVQYLATVCPLTSTLGLQTAEDAKLEKILSKQRFHQRQLMNQSHNEESSPVESRASLVPEHSSPIQDGQVVPESEPVIQVNSWVGISSHDDQSHAVKNNFPTPVHTARYSRNDLHLEDIQTDEDKLNCSLLSSESTFMPVASGLSPVSPTVELRLQGINLSLEDDAAADESVKGPENQDLSNKEEEKALGAANENSVQMTKSAVGTEINEKDGLLPCPEPTVTSAGLKDHTHSLTSFPESVGRNVFHTQPDSEEARSQTALEKVPCRLLTQKSVPLGQDKVALQKLNEAATKLQACWRGFYARNYNPQARDVRYEIRLRRMQEHIVCLTGEIRRLKKERDEERIQKFVQEEAVRFLWNQVRSLQAWQQTVDQHLSSCHIDVPPISSTLVPSKPPLFTQSQQPSSDQNSDWFIAPDEAPQEKSLPEFPDSGFHSSLTEQVHSLQDSLDFEKSSTEGSESSTMGNSIDTVKYGKESDVGDVSEEHGEWGKEGSNNEQDNSLLEQYLTSVQQLDDADERRHFDEGMGDSKLHLPRSPERLDVLSDSASIDVAQGVSPALQYEVSQTPENCELNAEVQGQQSERDSTFQSWTNRSRGSGVRRRSGARKPGPGGLVLRLLSRLSRSRAAGERTAGGQTWMEETKGHITEVGLAVPIAPESNCPGGTIRKNGIQMKNLNMCFKCDKKRIRAIMIEFRLYTEVLMVVVLVVNVTQYLDRETASATFIDSGGQFVSSQVIRISRNPYCGYERQILSSRERLEEDSLLAALQWQEPDVGPVPFLKSTDPSSSYFVILNSAAFFRVGSQLEVLVHVQDFQRKPKKYGGDYLQARIHSPKLQAGAVGRVVDYQNGFYKVFFTLLWPGQVKVSISLVHPSEGIRVLQYLQEKKPDRVYFKSLFRSGRISETTECNVCLPGSLPLCNFTDLYTGEPWFCFKPKKLPCSSRINHFKGGYLKGLLTATENAFFQSGVNIKMPINSSGPDWVTVIPRNIKETNSLELSQGLGTFPSGYYYKDQWRPRRFKMRQFNDPDNITECLQRKVVYLFGDSTIRQWFEYLTTFVPDLVEFNLGSPKNVGPFLAVDQKHNILLKYRCHGPPIRFTTVFSSDLRYVANELNGIVGGKNTVVAIAVWSHFSTFPLEVYIRRLRNIRRAVVQLLDRSPKTVVVIRTANVQELGPEISLFNSDWYNFQLDTILRKMFSGVGVYLVDAWEMTLAHYLPHKLHPDEVIVKNQVDMFLSFVCPLET</sequence>
<feature type="compositionally biased region" description="Basic and acidic residues" evidence="12">
    <location>
        <begin position="734"/>
        <end position="753"/>
    </location>
</feature>
<dbReference type="PANTHER" id="PTHR16165:SF9">
    <property type="entry name" value="NXPE FAMILY MEMBER 3"/>
    <property type="match status" value="1"/>
</dbReference>
<evidence type="ECO:0000256" key="6">
    <source>
        <dbReference type="ARBA" id="ARBA00022794"/>
    </source>
</evidence>
<feature type="region of interest" description="Disordered" evidence="12">
    <location>
        <begin position="835"/>
        <end position="873"/>
    </location>
</feature>
<feature type="region of interest" description="Disordered" evidence="12">
    <location>
        <begin position="431"/>
        <end position="463"/>
    </location>
</feature>
<evidence type="ECO:0000313" key="15">
    <source>
        <dbReference type="Proteomes" id="UP000322234"/>
    </source>
</evidence>
<evidence type="ECO:0000259" key="13">
    <source>
        <dbReference type="Pfam" id="PF24536"/>
    </source>
</evidence>
<dbReference type="SMART" id="SM00365">
    <property type="entry name" value="LRR_SD22"/>
    <property type="match status" value="4"/>
</dbReference>
<feature type="region of interest" description="Disordered" evidence="12">
    <location>
        <begin position="655"/>
        <end position="676"/>
    </location>
</feature>
<keyword evidence="5" id="KW-0677">Repeat</keyword>
<dbReference type="FunFam" id="3.80.10.10:FF:000199">
    <property type="entry name" value="centrosomal protein of 97 kDa"/>
    <property type="match status" value="1"/>
</dbReference>
<organism evidence="14 15">
    <name type="scientific">Bos mutus</name>
    <name type="common">wild yak</name>
    <dbReference type="NCBI Taxonomy" id="72004"/>
    <lineage>
        <taxon>Eukaryota</taxon>
        <taxon>Metazoa</taxon>
        <taxon>Chordata</taxon>
        <taxon>Craniata</taxon>
        <taxon>Vertebrata</taxon>
        <taxon>Euteleostomi</taxon>
        <taxon>Mammalia</taxon>
        <taxon>Eutheria</taxon>
        <taxon>Laurasiatheria</taxon>
        <taxon>Artiodactyla</taxon>
        <taxon>Ruminantia</taxon>
        <taxon>Pecora</taxon>
        <taxon>Bovidae</taxon>
        <taxon>Bovinae</taxon>
        <taxon>Bos</taxon>
    </lineage>
</organism>
<evidence type="ECO:0000313" key="14">
    <source>
        <dbReference type="EMBL" id="MXQ82105.1"/>
    </source>
</evidence>
<evidence type="ECO:0000256" key="11">
    <source>
        <dbReference type="SAM" id="Coils"/>
    </source>
</evidence>
<dbReference type="CDD" id="cd23767">
    <property type="entry name" value="IQCD"/>
    <property type="match status" value="1"/>
</dbReference>
<dbReference type="Pfam" id="PF14580">
    <property type="entry name" value="LRR_9"/>
    <property type="match status" value="1"/>
</dbReference>
<evidence type="ECO:0000256" key="9">
    <source>
        <dbReference type="ARBA" id="ARBA00068862"/>
    </source>
</evidence>
<dbReference type="InterPro" id="IPR014756">
    <property type="entry name" value="Ig_E-set"/>
</dbReference>
<evidence type="ECO:0000256" key="7">
    <source>
        <dbReference type="ARBA" id="ARBA00023212"/>
    </source>
</evidence>
<dbReference type="Proteomes" id="UP000322234">
    <property type="component" value="Unassembled WGS sequence"/>
</dbReference>
<accession>A0A6B0QX36</accession>
<feature type="region of interest" description="Disordered" evidence="12">
    <location>
        <begin position="303"/>
        <end position="335"/>
    </location>
</feature>
<evidence type="ECO:0000256" key="1">
    <source>
        <dbReference type="ARBA" id="ARBA00004300"/>
    </source>
</evidence>
<keyword evidence="3" id="KW-0963">Cytoplasm</keyword>
<feature type="compositionally biased region" description="Low complexity" evidence="12">
    <location>
        <begin position="718"/>
        <end position="729"/>
    </location>
</feature>
<evidence type="ECO:0000256" key="5">
    <source>
        <dbReference type="ARBA" id="ARBA00022737"/>
    </source>
</evidence>
<comment type="caution">
    <text evidence="14">The sequence shown here is derived from an EMBL/GenBank/DDBJ whole genome shotgun (WGS) entry which is preliminary data.</text>
</comment>
<dbReference type="PROSITE" id="PS50096">
    <property type="entry name" value="IQ"/>
    <property type="match status" value="1"/>
</dbReference>
<evidence type="ECO:0000256" key="12">
    <source>
        <dbReference type="SAM" id="MobiDB-lite"/>
    </source>
</evidence>
<dbReference type="GO" id="GO:0005813">
    <property type="term" value="C:centrosome"/>
    <property type="evidence" value="ECO:0007669"/>
    <property type="project" value="UniProtKB-SubCell"/>
</dbReference>
<dbReference type="InterPro" id="IPR057106">
    <property type="entry name" value="NXPE4_C"/>
</dbReference>
<name>A0A6B0QX36_9CETA</name>
<dbReference type="Gene3D" id="3.80.10.10">
    <property type="entry name" value="Ribonuclease Inhibitor"/>
    <property type="match status" value="2"/>
</dbReference>
<protein>
    <recommendedName>
        <fullName evidence="9">Centrosomal protein of 97 kDa</fullName>
    </recommendedName>
    <alternativeName>
        <fullName evidence="10">Leucine-rich repeat and IQ domain-containing protein 2</fullName>
    </alternativeName>
</protein>
<feature type="coiled-coil region" evidence="11">
    <location>
        <begin position="583"/>
        <end position="610"/>
    </location>
</feature>
<feature type="compositionally biased region" description="Polar residues" evidence="12">
    <location>
        <begin position="838"/>
        <end position="854"/>
    </location>
</feature>
<keyword evidence="6" id="KW-0970">Cilium biogenesis/degradation</keyword>
<feature type="compositionally biased region" description="Polar residues" evidence="12">
    <location>
        <begin position="303"/>
        <end position="316"/>
    </location>
</feature>
<evidence type="ECO:0000256" key="4">
    <source>
        <dbReference type="ARBA" id="ARBA00022614"/>
    </source>
</evidence>
<dbReference type="SUPFAM" id="SSF81296">
    <property type="entry name" value="E set domains"/>
    <property type="match status" value="1"/>
</dbReference>
<comment type="function">
    <text evidence="8">Acts as a key negative regulator of ciliogenesis in collaboration with CCP110 by capping the mother centriole thereby preventing cilia formation. Required for recruitment of CCP110 to the centrosome.</text>
</comment>
<keyword evidence="15" id="KW-1185">Reference proteome</keyword>
<keyword evidence="4" id="KW-0433">Leucine-rich repeat</keyword>
<dbReference type="Pfam" id="PF24536">
    <property type="entry name" value="NXPE4_C"/>
    <property type="match status" value="1"/>
</dbReference>
<dbReference type="InterPro" id="IPR001611">
    <property type="entry name" value="Leu-rich_rpt"/>
</dbReference>
<dbReference type="PROSITE" id="PS51450">
    <property type="entry name" value="LRR"/>
    <property type="match status" value="5"/>
</dbReference>
<proteinExistence type="inferred from homology"/>
<reference evidence="14" key="1">
    <citation type="submission" date="2019-10" db="EMBL/GenBank/DDBJ databases">
        <title>The sequence and de novo assembly of the wild yak genome.</title>
        <authorList>
            <person name="Liu Y."/>
        </authorList>
    </citation>
    <scope>NUCLEOTIDE SEQUENCE [LARGE SCALE GENOMIC DNA]</scope>
    <source>
        <strain evidence="14">WY2019</strain>
    </source>
</reference>
<keyword evidence="7" id="KW-0206">Cytoskeleton</keyword>
<dbReference type="FunFam" id="3.80.10.10:FF:000165">
    <property type="entry name" value="Centrosomal protein of 97 kDa"/>
    <property type="match status" value="1"/>
</dbReference>
<keyword evidence="11" id="KW-0175">Coiled coil</keyword>
<dbReference type="GO" id="GO:0030030">
    <property type="term" value="P:cell projection organization"/>
    <property type="evidence" value="ECO:0007669"/>
    <property type="project" value="UniProtKB-KW"/>
</dbReference>
<dbReference type="InterPro" id="IPR032675">
    <property type="entry name" value="LRR_dom_sf"/>
</dbReference>
<dbReference type="EMBL" id="VBQZ03000010">
    <property type="protein sequence ID" value="MXQ82105.1"/>
    <property type="molecule type" value="Genomic_DNA"/>
</dbReference>
<comment type="subcellular location">
    <subcellularLocation>
        <location evidence="1">Cytoplasm</location>
        <location evidence="1">Cytoskeleton</location>
        <location evidence="1">Microtubule organizing center</location>
        <location evidence="1">Centrosome</location>
    </subcellularLocation>
</comment>
<gene>
    <name evidence="14" type="ORF">E5288_WYG012489</name>
</gene>
<evidence type="ECO:0000256" key="8">
    <source>
        <dbReference type="ARBA" id="ARBA00058656"/>
    </source>
</evidence>
<dbReference type="SUPFAM" id="SSF52058">
    <property type="entry name" value="L domain-like"/>
    <property type="match status" value="1"/>
</dbReference>
<evidence type="ECO:0000256" key="2">
    <source>
        <dbReference type="ARBA" id="ARBA00005431"/>
    </source>
</evidence>
<dbReference type="Pfam" id="PF06312">
    <property type="entry name" value="Neurexophilin"/>
    <property type="match status" value="1"/>
</dbReference>
<feature type="compositionally biased region" description="Low complexity" evidence="12">
    <location>
        <begin position="663"/>
        <end position="674"/>
    </location>
</feature>
<dbReference type="InterPro" id="IPR026845">
    <property type="entry name" value="NXPH/NXPE"/>
</dbReference>
<comment type="similarity">
    <text evidence="2">Belongs to the NXPE family.</text>
</comment>